<name>A0A0N7F2C0_9BACT</name>
<dbReference type="InterPro" id="IPR017438">
    <property type="entry name" value="ATP-NAD_kinase_N"/>
</dbReference>
<feature type="domain" description="DAGKc" evidence="1">
    <location>
        <begin position="44"/>
        <end position="123"/>
    </location>
</feature>
<evidence type="ECO:0000313" key="2">
    <source>
        <dbReference type="EMBL" id="ALG05328.2"/>
    </source>
</evidence>
<dbReference type="EMBL" id="KT342858">
    <property type="protein sequence ID" value="ALG05328.2"/>
    <property type="molecule type" value="Genomic_DNA"/>
</dbReference>
<proteinExistence type="predicted"/>
<organism evidence="2">
    <name type="scientific">uncultured bacterium 5H7</name>
    <dbReference type="NCBI Taxonomy" id="1701327"/>
    <lineage>
        <taxon>Bacteria</taxon>
        <taxon>environmental samples</taxon>
    </lineage>
</organism>
<sequence length="281" mass="31013">MRIALAYNPRMSARRLGRVAALARALDARGHRVSHHDSLNFDCARDAPDAELLCVCGGDGTLRTVVGRQSDLAALPPIAVFPVGTINLVARELGYPRIPEDFIHRIELERELSSPLARLNGEPFVACLSVGVDALAVASVSEGLKARIGRLAYVEAMGRIWAKWPRHRLTVRTNTEEFEAEALFVLRGKFYAGPWTLHPEAHLGHETLRVLALPHARRRDVASLAVRALAGMKAPRGEWRHLETDWLEIVSDQPVPVQADGDPVGVLPARIEMSGDCLRFR</sequence>
<dbReference type="PROSITE" id="PS50146">
    <property type="entry name" value="DAGK"/>
    <property type="match status" value="1"/>
</dbReference>
<dbReference type="Pfam" id="PF19279">
    <property type="entry name" value="YegS_C"/>
    <property type="match status" value="1"/>
</dbReference>
<dbReference type="Gene3D" id="3.40.50.10330">
    <property type="entry name" value="Probable inorganic polyphosphate/atp-NAD kinase, domain 1"/>
    <property type="match status" value="1"/>
</dbReference>
<dbReference type="Gene3D" id="2.60.200.40">
    <property type="match status" value="1"/>
</dbReference>
<protein>
    <recommendedName>
        <fullName evidence="1">DAGKc domain-containing protein</fullName>
    </recommendedName>
</protein>
<accession>A0A0N7F2C0</accession>
<dbReference type="Pfam" id="PF00781">
    <property type="entry name" value="DAGK_cat"/>
    <property type="match status" value="1"/>
</dbReference>
<dbReference type="GO" id="GO:0016301">
    <property type="term" value="F:kinase activity"/>
    <property type="evidence" value="ECO:0007669"/>
    <property type="project" value="InterPro"/>
</dbReference>
<dbReference type="AlphaFoldDB" id="A0A0N7F2C0"/>
<dbReference type="InterPro" id="IPR016064">
    <property type="entry name" value="NAD/diacylglycerol_kinase_sf"/>
</dbReference>
<evidence type="ECO:0000259" key="1">
    <source>
        <dbReference type="PROSITE" id="PS50146"/>
    </source>
</evidence>
<reference evidence="2" key="1">
    <citation type="submission" date="2016-04" db="EMBL/GenBank/DDBJ databases">
        <title>Exploring the genomic information of specific uncultured soil bacteria through a new metagenomic library-based strategy.</title>
        <authorList>
            <person name="Liu Y."/>
            <person name="Zhang R."/>
        </authorList>
    </citation>
    <scope>NUCLEOTIDE SEQUENCE</scope>
</reference>
<dbReference type="InterPro" id="IPR045540">
    <property type="entry name" value="YegS/DAGK_C"/>
</dbReference>
<dbReference type="InterPro" id="IPR001206">
    <property type="entry name" value="Diacylglycerol_kinase_cat_dom"/>
</dbReference>
<dbReference type="SUPFAM" id="SSF111331">
    <property type="entry name" value="NAD kinase/diacylglycerol kinase-like"/>
    <property type="match status" value="1"/>
</dbReference>
<gene>
    <name evidence="2" type="ORF">5H7_027</name>
</gene>